<dbReference type="CDD" id="cd03046">
    <property type="entry name" value="GST_N_GTT1_like"/>
    <property type="match status" value="1"/>
</dbReference>
<comment type="caution">
    <text evidence="3">The sequence shown here is derived from an EMBL/GenBank/DDBJ whole genome shotgun (WGS) entry which is preliminary data.</text>
</comment>
<gene>
    <name evidence="3" type="ORF">FHG71_08525</name>
</gene>
<proteinExistence type="inferred from homology"/>
<comment type="similarity">
    <text evidence="1">Belongs to the GST superfamily.</text>
</comment>
<dbReference type="InterPro" id="IPR036282">
    <property type="entry name" value="Glutathione-S-Trfase_C_sf"/>
</dbReference>
<name>A0A5C4NE57_9RHOB</name>
<dbReference type="GO" id="GO:0016740">
    <property type="term" value="F:transferase activity"/>
    <property type="evidence" value="ECO:0007669"/>
    <property type="project" value="UniProtKB-KW"/>
</dbReference>
<dbReference type="AlphaFoldDB" id="A0A5C4NE57"/>
<dbReference type="PANTHER" id="PTHR44051:SF21">
    <property type="entry name" value="GLUTATHIONE S-TRANSFERASE FAMILY PROTEIN"/>
    <property type="match status" value="1"/>
</dbReference>
<dbReference type="CDD" id="cd03207">
    <property type="entry name" value="GST_C_8"/>
    <property type="match status" value="1"/>
</dbReference>
<evidence type="ECO:0000313" key="4">
    <source>
        <dbReference type="Proteomes" id="UP000305709"/>
    </source>
</evidence>
<dbReference type="InterPro" id="IPR036249">
    <property type="entry name" value="Thioredoxin-like_sf"/>
</dbReference>
<sequence>MLTFYHAPMTRSTRVLTLIAAMDIFDWIEIREVTVPRLDGTGRRDPANPHPEGKVPLLVHDEVPIRESAAILLYLTDLFPHAGLGVPVGHPLRGAYLSWLAWYAGVMEPALIHEAAGLSHPYLTATFRGPTEIRDRLSAALVSSNWLVGDRYTAADLLVSSPFLWFGNLDPGCDRVRGWVARCAAHPARLKALEIDDRTRAA</sequence>
<dbReference type="Proteomes" id="UP000305709">
    <property type="component" value="Unassembled WGS sequence"/>
</dbReference>
<evidence type="ECO:0000259" key="2">
    <source>
        <dbReference type="PROSITE" id="PS50404"/>
    </source>
</evidence>
<reference evidence="3 4" key="1">
    <citation type="submission" date="2019-06" db="EMBL/GenBank/DDBJ databases">
        <authorList>
            <person name="Jiang L."/>
        </authorList>
    </citation>
    <scope>NUCLEOTIDE SEQUENCE [LARGE SCALE GENOMIC DNA]</scope>
    <source>
        <strain evidence="3 4">YIM 48858</strain>
    </source>
</reference>
<evidence type="ECO:0000256" key="1">
    <source>
        <dbReference type="RuleBase" id="RU003494"/>
    </source>
</evidence>
<dbReference type="Gene3D" id="1.20.1050.10">
    <property type="match status" value="1"/>
</dbReference>
<feature type="domain" description="GST N-terminal" evidence="2">
    <location>
        <begin position="1"/>
        <end position="83"/>
    </location>
</feature>
<evidence type="ECO:0000313" key="3">
    <source>
        <dbReference type="EMBL" id="TNC72422.1"/>
    </source>
</evidence>
<dbReference type="RefSeq" id="WP_139081205.1">
    <property type="nucleotide sequence ID" value="NZ_VDFV01000008.1"/>
</dbReference>
<dbReference type="OrthoDB" id="5740960at2"/>
<dbReference type="SUPFAM" id="SSF47616">
    <property type="entry name" value="GST C-terminal domain-like"/>
    <property type="match status" value="1"/>
</dbReference>
<dbReference type="Pfam" id="PF00043">
    <property type="entry name" value="GST_C"/>
    <property type="match status" value="1"/>
</dbReference>
<keyword evidence="4" id="KW-1185">Reference proteome</keyword>
<protein>
    <submittedName>
        <fullName evidence="3">Glutathione S-transferase family protein</fullName>
    </submittedName>
</protein>
<organism evidence="3 4">
    <name type="scientific">Rubellimicrobium roseum</name>
    <dbReference type="NCBI Taxonomy" id="687525"/>
    <lineage>
        <taxon>Bacteria</taxon>
        <taxon>Pseudomonadati</taxon>
        <taxon>Pseudomonadota</taxon>
        <taxon>Alphaproteobacteria</taxon>
        <taxon>Rhodobacterales</taxon>
        <taxon>Roseobacteraceae</taxon>
        <taxon>Rubellimicrobium</taxon>
    </lineage>
</organism>
<dbReference type="InterPro" id="IPR004046">
    <property type="entry name" value="GST_C"/>
</dbReference>
<accession>A0A5C4NE57</accession>
<dbReference type="EMBL" id="VDFV01000008">
    <property type="protein sequence ID" value="TNC72422.1"/>
    <property type="molecule type" value="Genomic_DNA"/>
</dbReference>
<dbReference type="Gene3D" id="3.40.30.10">
    <property type="entry name" value="Glutaredoxin"/>
    <property type="match status" value="1"/>
</dbReference>
<dbReference type="SUPFAM" id="SSF52833">
    <property type="entry name" value="Thioredoxin-like"/>
    <property type="match status" value="1"/>
</dbReference>
<keyword evidence="3" id="KW-0808">Transferase</keyword>
<dbReference type="InterPro" id="IPR004045">
    <property type="entry name" value="Glutathione_S-Trfase_N"/>
</dbReference>
<dbReference type="PROSITE" id="PS50404">
    <property type="entry name" value="GST_NTER"/>
    <property type="match status" value="1"/>
</dbReference>
<dbReference type="PANTHER" id="PTHR44051">
    <property type="entry name" value="GLUTATHIONE S-TRANSFERASE-RELATED"/>
    <property type="match status" value="1"/>
</dbReference>
<dbReference type="Pfam" id="PF02798">
    <property type="entry name" value="GST_N"/>
    <property type="match status" value="1"/>
</dbReference>